<dbReference type="InterPro" id="IPR022224">
    <property type="entry name" value="DUF3750"/>
</dbReference>
<reference evidence="2 3" key="1">
    <citation type="submission" date="2011-11" db="EMBL/GenBank/DDBJ databases">
        <title>Improved High-Quality Draft sequence of Beggiatoa alba B18lD.</title>
        <authorList>
            <consortium name="US DOE Joint Genome Institute"/>
            <person name="Lucas S."/>
            <person name="Han J."/>
            <person name="Lapidus A."/>
            <person name="Cheng J.-F."/>
            <person name="Goodwin L."/>
            <person name="Pitluck S."/>
            <person name="Peters L."/>
            <person name="Mikhailova N."/>
            <person name="Held B."/>
            <person name="Detter J.C."/>
            <person name="Han C."/>
            <person name="Tapia R."/>
            <person name="Land M."/>
            <person name="Hauser L."/>
            <person name="Kyrpides N."/>
            <person name="Ivanova N."/>
            <person name="Pagani I."/>
            <person name="Samuel K."/>
            <person name="Teske A."/>
            <person name="Mueller J."/>
            <person name="Woyke T."/>
        </authorList>
    </citation>
    <scope>NUCLEOTIDE SEQUENCE [LARGE SCALE GENOMIC DNA]</scope>
    <source>
        <strain evidence="2 3">B18LD</strain>
    </source>
</reference>
<organism evidence="2 3">
    <name type="scientific">Beggiatoa alba B18LD</name>
    <dbReference type="NCBI Taxonomy" id="395493"/>
    <lineage>
        <taxon>Bacteria</taxon>
        <taxon>Pseudomonadati</taxon>
        <taxon>Pseudomonadota</taxon>
        <taxon>Gammaproteobacteria</taxon>
        <taxon>Thiotrichales</taxon>
        <taxon>Thiotrichaceae</taxon>
        <taxon>Beggiatoa</taxon>
    </lineage>
</organism>
<dbReference type="Proteomes" id="UP000005744">
    <property type="component" value="Unassembled WGS sequence"/>
</dbReference>
<evidence type="ECO:0000313" key="2">
    <source>
        <dbReference type="EMBL" id="EIJ43436.1"/>
    </source>
</evidence>
<keyword evidence="1" id="KW-0812">Transmembrane</keyword>
<proteinExistence type="predicted"/>
<keyword evidence="1" id="KW-1133">Transmembrane helix</keyword>
<dbReference type="STRING" id="395493.BegalDRAFT_2594"/>
<gene>
    <name evidence="2" type="ORF">BegalDRAFT_2594</name>
</gene>
<dbReference type="HOGENOM" id="CLU_095595_0_0_6"/>
<keyword evidence="1" id="KW-0472">Membrane</keyword>
<dbReference type="EMBL" id="JH600070">
    <property type="protein sequence ID" value="EIJ43436.1"/>
    <property type="molecule type" value="Genomic_DNA"/>
</dbReference>
<name>I3CIJ3_9GAMM</name>
<dbReference type="AlphaFoldDB" id="I3CIJ3"/>
<dbReference type="eggNOG" id="ENOG502Z88I">
    <property type="taxonomic scope" value="Bacteria"/>
</dbReference>
<protein>
    <recommendedName>
        <fullName evidence="4">DUF3750 domain-containing protein</fullName>
    </recommendedName>
</protein>
<evidence type="ECO:0000313" key="3">
    <source>
        <dbReference type="Proteomes" id="UP000005744"/>
    </source>
</evidence>
<dbReference type="Pfam" id="PF12570">
    <property type="entry name" value="DUF3750"/>
    <property type="match status" value="1"/>
</dbReference>
<accession>I3CIJ3</accession>
<evidence type="ECO:0000256" key="1">
    <source>
        <dbReference type="SAM" id="Phobius"/>
    </source>
</evidence>
<sequence>MRYVRYLLYSIVFFWILLSGPIMVLIFGNLSSNNENWQAFQDQRAKLAPPPSTEQAIIQVYAARSFGWQGAFSVHTWIACKRQAEKQYKLYQVVGWYKQMNTSVLSMQLLPENDTPDVYWYGQAPQRLVDVRGAGEIDALIDRLDQVVISYPYKNHYRAWFGPNSNTFTAYVARALPELRLDLPSTAMGKDYLSDGTFFAIAPSGTGGQVSLFGIVSATLATEEGLELNLLGLHFGLDLLDITIRFPGIGRIGF</sequence>
<feature type="transmembrane region" description="Helical" evidence="1">
    <location>
        <begin position="6"/>
        <end position="27"/>
    </location>
</feature>
<keyword evidence="3" id="KW-1185">Reference proteome</keyword>
<evidence type="ECO:0008006" key="4">
    <source>
        <dbReference type="Google" id="ProtNLM"/>
    </source>
</evidence>